<gene>
    <name evidence="2" type="ORF">EPA93_24520</name>
</gene>
<dbReference type="EMBL" id="CP035758">
    <property type="protein sequence ID" value="QBD78975.1"/>
    <property type="molecule type" value="Genomic_DNA"/>
</dbReference>
<evidence type="ECO:0000313" key="2">
    <source>
        <dbReference type="EMBL" id="QBD78975.1"/>
    </source>
</evidence>
<dbReference type="AlphaFoldDB" id="A0A4P6JUF9"/>
<proteinExistence type="predicted"/>
<dbReference type="Proteomes" id="UP000290365">
    <property type="component" value="Chromosome"/>
</dbReference>
<keyword evidence="3" id="KW-1185">Reference proteome</keyword>
<reference evidence="2 3" key="1">
    <citation type="submission" date="2019-01" db="EMBL/GenBank/DDBJ databases">
        <title>Ktedonosporobacter rubrisoli SCAWS-G2.</title>
        <authorList>
            <person name="Huang Y."/>
            <person name="Yan B."/>
        </authorList>
    </citation>
    <scope>NUCLEOTIDE SEQUENCE [LARGE SCALE GENOMIC DNA]</scope>
    <source>
        <strain evidence="2 3">SCAWS-G2</strain>
    </source>
</reference>
<dbReference type="Gene3D" id="1.20.120.450">
    <property type="entry name" value="dinb family like domain"/>
    <property type="match status" value="1"/>
</dbReference>
<sequence>MTSESLPLDSLWRTALWEQFGAAIEMLENALLACPATHWDGHLWPDPVDRSQPDKTSAFWCVTYHCLFWLDLYLTGSSEGFAPPAPFTLNELDPASEFPHQPYSKDQLHTYLRQLHEKCRTTLAELSDERARQQIDFSSFVGKPVSYLELQLYSMRHVQEHASQLNLFLGEHTTAEPSDWVGIAGEGR</sequence>
<evidence type="ECO:0000259" key="1">
    <source>
        <dbReference type="Pfam" id="PF12867"/>
    </source>
</evidence>
<accession>A0A4P6JUF9</accession>
<dbReference type="InterPro" id="IPR034660">
    <property type="entry name" value="DinB/YfiT-like"/>
</dbReference>
<dbReference type="SUPFAM" id="SSF109854">
    <property type="entry name" value="DinB/YfiT-like putative metalloenzymes"/>
    <property type="match status" value="1"/>
</dbReference>
<organism evidence="2 3">
    <name type="scientific">Ktedonosporobacter rubrisoli</name>
    <dbReference type="NCBI Taxonomy" id="2509675"/>
    <lineage>
        <taxon>Bacteria</taxon>
        <taxon>Bacillati</taxon>
        <taxon>Chloroflexota</taxon>
        <taxon>Ktedonobacteria</taxon>
        <taxon>Ktedonobacterales</taxon>
        <taxon>Ktedonosporobacteraceae</taxon>
        <taxon>Ktedonosporobacter</taxon>
    </lineage>
</organism>
<feature type="domain" description="DinB-like" evidence="1">
    <location>
        <begin position="50"/>
        <end position="165"/>
    </location>
</feature>
<name>A0A4P6JUF9_KTERU</name>
<dbReference type="OrthoDB" id="3822546at2"/>
<dbReference type="KEGG" id="kbs:EPA93_24520"/>
<dbReference type="InterPro" id="IPR024775">
    <property type="entry name" value="DinB-like"/>
</dbReference>
<dbReference type="Pfam" id="PF12867">
    <property type="entry name" value="DinB_2"/>
    <property type="match status" value="1"/>
</dbReference>
<evidence type="ECO:0000313" key="3">
    <source>
        <dbReference type="Proteomes" id="UP000290365"/>
    </source>
</evidence>
<dbReference type="RefSeq" id="WP_129890028.1">
    <property type="nucleotide sequence ID" value="NZ_CP035758.1"/>
</dbReference>
<protein>
    <submittedName>
        <fullName evidence="2">DinB family protein</fullName>
    </submittedName>
</protein>